<dbReference type="InterPro" id="IPR058792">
    <property type="entry name" value="Beta-barrel_RND_2"/>
</dbReference>
<dbReference type="EMBL" id="CAJQUM010000001">
    <property type="protein sequence ID" value="CAG4883122.1"/>
    <property type="molecule type" value="Genomic_DNA"/>
</dbReference>
<dbReference type="GO" id="GO:1990281">
    <property type="term" value="C:efflux pump complex"/>
    <property type="evidence" value="ECO:0007669"/>
    <property type="project" value="TreeGrafter"/>
</dbReference>
<proteinExistence type="inferred from homology"/>
<dbReference type="GO" id="GO:0015562">
    <property type="term" value="F:efflux transmembrane transporter activity"/>
    <property type="evidence" value="ECO:0007669"/>
    <property type="project" value="TreeGrafter"/>
</dbReference>
<dbReference type="RefSeq" id="WP_220635120.1">
    <property type="nucleotide sequence ID" value="NZ_CAJQUM010000001.1"/>
</dbReference>
<dbReference type="InterPro" id="IPR058649">
    <property type="entry name" value="CzcB_C"/>
</dbReference>
<feature type="domain" description="Multidrug resistance protein MdtA-like barrel-sandwich hybrid" evidence="3">
    <location>
        <begin position="55"/>
        <end position="189"/>
    </location>
</feature>
<feature type="chain" id="PRO_5038079386" evidence="2">
    <location>
        <begin position="25"/>
        <end position="345"/>
    </location>
</feature>
<protein>
    <submittedName>
        <fullName evidence="6">Membrane-fusion protein</fullName>
    </submittedName>
</protein>
<dbReference type="Pfam" id="PF25917">
    <property type="entry name" value="BSH_RND"/>
    <property type="match status" value="1"/>
</dbReference>
<feature type="signal peptide" evidence="2">
    <location>
        <begin position="1"/>
        <end position="24"/>
    </location>
</feature>
<dbReference type="Gene3D" id="2.40.420.20">
    <property type="match status" value="1"/>
</dbReference>
<gene>
    <name evidence="6" type="ORF">GTOL_11004</name>
</gene>
<dbReference type="Pfam" id="PF25954">
    <property type="entry name" value="Beta-barrel_RND_2"/>
    <property type="match status" value="1"/>
</dbReference>
<dbReference type="PANTHER" id="PTHR30469">
    <property type="entry name" value="MULTIDRUG RESISTANCE PROTEIN MDTA"/>
    <property type="match status" value="1"/>
</dbReference>
<dbReference type="Gene3D" id="2.40.50.100">
    <property type="match status" value="1"/>
</dbReference>
<reference evidence="6" key="1">
    <citation type="submission" date="2021-04" db="EMBL/GenBank/DDBJ databases">
        <authorList>
            <person name="Hornung B."/>
        </authorList>
    </citation>
    <scope>NUCLEOTIDE SEQUENCE</scope>
    <source>
        <strain evidence="6">G5G6</strain>
    </source>
</reference>
<dbReference type="InterPro" id="IPR006143">
    <property type="entry name" value="RND_pump_MFP"/>
</dbReference>
<dbReference type="Pfam" id="PF25975">
    <property type="entry name" value="CzcB_C"/>
    <property type="match status" value="1"/>
</dbReference>
<keyword evidence="2" id="KW-0732">Signal</keyword>
<feature type="domain" description="CzcB-like C-terminal circularly permuted SH3-like" evidence="5">
    <location>
        <begin position="282"/>
        <end position="335"/>
    </location>
</feature>
<evidence type="ECO:0000313" key="6">
    <source>
        <dbReference type="EMBL" id="CAG4883122.1"/>
    </source>
</evidence>
<evidence type="ECO:0000256" key="2">
    <source>
        <dbReference type="SAM" id="SignalP"/>
    </source>
</evidence>
<keyword evidence="7" id="KW-1185">Reference proteome</keyword>
<dbReference type="AlphaFoldDB" id="A0A916N8D1"/>
<evidence type="ECO:0000313" key="7">
    <source>
        <dbReference type="Proteomes" id="UP000742786"/>
    </source>
</evidence>
<dbReference type="SUPFAM" id="SSF111369">
    <property type="entry name" value="HlyD-like secretion proteins"/>
    <property type="match status" value="1"/>
</dbReference>
<dbReference type="Gene3D" id="2.40.30.170">
    <property type="match status" value="1"/>
</dbReference>
<name>A0A916N8D1_9PROT</name>
<accession>A0A916N8D1</accession>
<evidence type="ECO:0000259" key="4">
    <source>
        <dbReference type="Pfam" id="PF25954"/>
    </source>
</evidence>
<comment type="caution">
    <text evidence="6">The sequence shown here is derived from an EMBL/GenBank/DDBJ whole genome shotgun (WGS) entry which is preliminary data.</text>
</comment>
<evidence type="ECO:0000259" key="3">
    <source>
        <dbReference type="Pfam" id="PF25917"/>
    </source>
</evidence>
<dbReference type="NCBIfam" id="TIGR01730">
    <property type="entry name" value="RND_mfp"/>
    <property type="match status" value="1"/>
</dbReference>
<comment type="similarity">
    <text evidence="1">Belongs to the membrane fusion protein (MFP) (TC 8.A.1) family.</text>
</comment>
<organism evidence="6 7">
    <name type="scientific">Georgfuchsia toluolica</name>
    <dbReference type="NCBI Taxonomy" id="424218"/>
    <lineage>
        <taxon>Bacteria</taxon>
        <taxon>Pseudomonadati</taxon>
        <taxon>Pseudomonadota</taxon>
        <taxon>Betaproteobacteria</taxon>
        <taxon>Nitrosomonadales</taxon>
        <taxon>Sterolibacteriaceae</taxon>
        <taxon>Georgfuchsia</taxon>
    </lineage>
</organism>
<evidence type="ECO:0000256" key="1">
    <source>
        <dbReference type="ARBA" id="ARBA00009477"/>
    </source>
</evidence>
<dbReference type="Gene3D" id="1.10.287.470">
    <property type="entry name" value="Helix hairpin bin"/>
    <property type="match status" value="1"/>
</dbReference>
<evidence type="ECO:0000259" key="5">
    <source>
        <dbReference type="Pfam" id="PF25975"/>
    </source>
</evidence>
<dbReference type="PANTHER" id="PTHR30469:SF38">
    <property type="entry name" value="HLYD FAMILY SECRETION PROTEIN"/>
    <property type="match status" value="1"/>
</dbReference>
<dbReference type="InterPro" id="IPR058625">
    <property type="entry name" value="MdtA-like_BSH"/>
</dbReference>
<dbReference type="Proteomes" id="UP000742786">
    <property type="component" value="Unassembled WGS sequence"/>
</dbReference>
<sequence>MRGTVLAGRLVVVLALMFTAGVRAQSLATETVQAGAGANTYSAEGVVEAVRSSVIGAELAGRVTALLVKAGDRVHAGQVLARIDERIANQQALASQSQVAAAQAQLSAAQADFERRQKLYEQKFLSKAALDRAESDYKSAAAQAKAQIAQATAAGVQTGLHILTAPYNGVVAETQIELGDMVMPGKPLLTVYDPSVMRVTVNLPQSQLANLKSAAATVEIPGAKNPTLSIAAGNVIALPTADPVSHMVQVRIALPASTDNPSPGMFARALLPTQGPAATSRITVPAKAVITRSELTAVYVVDGTGHASLRQVRPGRRQGERIEILAGLEAGEKVALDPLAAAKQR</sequence>
<feature type="domain" description="CusB-like beta-barrel" evidence="4">
    <location>
        <begin position="199"/>
        <end position="271"/>
    </location>
</feature>